<gene>
    <name evidence="4 5" type="primary">LOC100377815</name>
</gene>
<dbReference type="InterPro" id="IPR006680">
    <property type="entry name" value="Amidohydro-rel"/>
</dbReference>
<dbReference type="GeneID" id="100377815"/>
<evidence type="ECO:0000313" key="3">
    <source>
        <dbReference type="Proteomes" id="UP000694865"/>
    </source>
</evidence>
<evidence type="ECO:0000256" key="1">
    <source>
        <dbReference type="ARBA" id="ARBA00022801"/>
    </source>
</evidence>
<dbReference type="Gene3D" id="3.20.20.140">
    <property type="entry name" value="Metal-dependent hydrolases"/>
    <property type="match status" value="1"/>
</dbReference>
<dbReference type="PANTHER" id="PTHR11113">
    <property type="entry name" value="N-ACETYLGLUCOSAMINE-6-PHOSPHATE DEACETYLASE"/>
    <property type="match status" value="1"/>
</dbReference>
<dbReference type="Pfam" id="PF01979">
    <property type="entry name" value="Amidohydro_1"/>
    <property type="match status" value="1"/>
</dbReference>
<proteinExistence type="predicted"/>
<dbReference type="PANTHER" id="PTHR11113:SF15">
    <property type="entry name" value="N-ACETYLGLUCOSAMINE-6-PHOSPHATE DEACETYLASE-LIKE PROTEIN"/>
    <property type="match status" value="1"/>
</dbReference>
<dbReference type="SUPFAM" id="SSF51556">
    <property type="entry name" value="Metallo-dependent hydrolases"/>
    <property type="match status" value="1"/>
</dbReference>
<protein>
    <submittedName>
        <fullName evidence="4">N-acetylglucosamine-6-phosphate deacetylase-like isoform X1</fullName>
    </submittedName>
    <submittedName>
        <fullName evidence="5">N-acetylglucosamine-6-phosphate deacetylase-like isoform X2</fullName>
    </submittedName>
</protein>
<reference evidence="4 5" key="1">
    <citation type="submission" date="2025-05" db="UniProtKB">
        <authorList>
            <consortium name="RefSeq"/>
        </authorList>
    </citation>
    <scope>IDENTIFICATION</scope>
    <source>
        <tissue evidence="4 5">Testes</tissue>
    </source>
</reference>
<name>A0ABM0M0G0_SACKO</name>
<organism evidence="3 5">
    <name type="scientific">Saccoglossus kowalevskii</name>
    <name type="common">Acorn worm</name>
    <dbReference type="NCBI Taxonomy" id="10224"/>
    <lineage>
        <taxon>Eukaryota</taxon>
        <taxon>Metazoa</taxon>
        <taxon>Hemichordata</taxon>
        <taxon>Enteropneusta</taxon>
        <taxon>Harrimaniidae</taxon>
        <taxon>Saccoglossus</taxon>
    </lineage>
</organism>
<dbReference type="SUPFAM" id="SSF51338">
    <property type="entry name" value="Composite domain of metallo-dependent hydrolases"/>
    <property type="match status" value="1"/>
</dbReference>
<dbReference type="Proteomes" id="UP000694865">
    <property type="component" value="Unplaced"/>
</dbReference>
<accession>A0ABM0M0G0</accession>
<dbReference type="InterPro" id="IPR011059">
    <property type="entry name" value="Metal-dep_hydrolase_composite"/>
</dbReference>
<evidence type="ECO:0000313" key="5">
    <source>
        <dbReference type="RefSeq" id="XP_006813501.1"/>
    </source>
</evidence>
<evidence type="ECO:0000313" key="4">
    <source>
        <dbReference type="RefSeq" id="XP_002732324.1"/>
    </source>
</evidence>
<dbReference type="RefSeq" id="XP_006813501.1">
    <property type="nucleotide sequence ID" value="XM_006813438.1"/>
</dbReference>
<dbReference type="Gene3D" id="2.30.40.10">
    <property type="entry name" value="Urease, subunit C, domain 1"/>
    <property type="match status" value="1"/>
</dbReference>
<keyword evidence="3" id="KW-1185">Reference proteome</keyword>
<evidence type="ECO:0000259" key="2">
    <source>
        <dbReference type="Pfam" id="PF01979"/>
    </source>
</evidence>
<keyword evidence="1" id="KW-0378">Hydrolase</keyword>
<feature type="domain" description="Amidohydrolase-related" evidence="2">
    <location>
        <begin position="337"/>
        <end position="406"/>
    </location>
</feature>
<dbReference type="InterPro" id="IPR032466">
    <property type="entry name" value="Metal_Hydrolase"/>
</dbReference>
<dbReference type="RefSeq" id="XP_002732324.1">
    <property type="nucleotide sequence ID" value="XM_002732278.2"/>
</dbReference>
<sequence length="409" mass="44985">MPSTVCVSCKRLVCPGGRVKEGNFHILIRNETITEILDKADFQPESVDHHYTADIVTPGFIDIHNHGVGRTEGPDGLDLDKYWKYPEYPQKLFPKLGVTSFLATMVLPKDNKKSETFEIIQTLEIIIGKPGNGAICEGIHAEGPIVNDLGGLPESDNEMDITEFTRLLDSMPSCKVMTISPHVDRKSDYQRIKLLHERGIVPSLGHDKIATEDDILGALQTDPSVQFHITHIFNVCTFHHRNPSLVNFGLTEVFPKLDKYSGLTPPSVEVIGDMRHVHPLTISTLLKTRSINNVAFISDCTAESNPGKKVKYCGRDVEVSADGKCLYLSGSETIAGSCCSVKDAFHSLVETLGLNIGEAVAMVTETPARIAKLDHIGKIEVNKRADLLLFDSELNLQKTIVAGQLVYSA</sequence>